<name>V6TUJ1_GIAIN</name>
<reference evidence="2 3" key="2">
    <citation type="journal article" date="2013" name="Genome Biol. Evol.">
        <title>Genome sequencing of Giardia lamblia genotypes A2 and B isolates (DH and GS) and comparative analysis with the genomes of genotypes A1 and E (WB and Pig).</title>
        <authorList>
            <person name="Adam R.D."/>
            <person name="Dahlstrom E.W."/>
            <person name="Martens C.A."/>
            <person name="Bruno D.P."/>
            <person name="Barbian K.D."/>
            <person name="Ricklefs S.M."/>
            <person name="Hernandez M.M."/>
            <person name="Narla N.P."/>
            <person name="Patel R.B."/>
            <person name="Porcella S.F."/>
            <person name="Nash T.E."/>
        </authorList>
    </citation>
    <scope>NUCLEOTIDE SEQUENCE [LARGE SCALE GENOMIC DNA]</scope>
    <source>
        <strain evidence="2 3">GS</strain>
    </source>
</reference>
<dbReference type="VEuPathDB" id="GiardiaDB:DHA2_152495"/>
<protein>
    <submittedName>
        <fullName evidence="2">Uncharacterized protein</fullName>
    </submittedName>
</protein>
<reference evidence="3" key="1">
    <citation type="submission" date="2012-02" db="EMBL/GenBank/DDBJ databases">
        <title>Genome sequencing of Giardia lamblia Genotypes A2 and B isolates (DH and GS) and comparative analysis with the genomes of Genotypes A1 and E (WB and Pig).</title>
        <authorList>
            <person name="Adam R."/>
            <person name="Dahlstrom E."/>
            <person name="Martens C."/>
            <person name="Bruno D."/>
            <person name="Barbian K."/>
            <person name="Porcella S.F."/>
            <person name="Nash T."/>
        </authorList>
    </citation>
    <scope>NUCLEOTIDE SEQUENCE</scope>
    <source>
        <strain evidence="3">GS</strain>
    </source>
</reference>
<accession>V6TUJ1</accession>
<gene>
    <name evidence="2" type="ORF">GSB_153806</name>
</gene>
<dbReference type="VEuPathDB" id="GiardiaDB:QR46_3572"/>
<dbReference type="AlphaFoldDB" id="V6TUJ1"/>
<proteinExistence type="predicted"/>
<organism evidence="2 3">
    <name type="scientific">Giardia intestinalis</name>
    <name type="common">Giardia lamblia</name>
    <dbReference type="NCBI Taxonomy" id="5741"/>
    <lineage>
        <taxon>Eukaryota</taxon>
        <taxon>Metamonada</taxon>
        <taxon>Diplomonadida</taxon>
        <taxon>Hexamitidae</taxon>
        <taxon>Giardiinae</taxon>
        <taxon>Giardia</taxon>
    </lineage>
</organism>
<keyword evidence="1" id="KW-0472">Membrane</keyword>
<dbReference type="EMBL" id="AHHH01000190">
    <property type="protein sequence ID" value="ESU40655.1"/>
    <property type="molecule type" value="Genomic_DNA"/>
</dbReference>
<evidence type="ECO:0000313" key="3">
    <source>
        <dbReference type="Proteomes" id="UP000018040"/>
    </source>
</evidence>
<dbReference type="OrthoDB" id="4405280at2759"/>
<dbReference type="VEuPathDB" id="GiardiaDB:GL50803_0094510"/>
<dbReference type="Proteomes" id="UP000018040">
    <property type="component" value="Unassembled WGS sequence"/>
</dbReference>
<dbReference type="VEuPathDB" id="GiardiaDB:QR46_1688"/>
<dbReference type="VEuPathDB" id="GiardiaDB:GL50581_1399"/>
<evidence type="ECO:0000256" key="1">
    <source>
        <dbReference type="SAM" id="Phobius"/>
    </source>
</evidence>
<feature type="transmembrane region" description="Helical" evidence="1">
    <location>
        <begin position="882"/>
        <end position="905"/>
    </location>
</feature>
<keyword evidence="1" id="KW-0812">Transmembrane</keyword>
<evidence type="ECO:0000313" key="2">
    <source>
        <dbReference type="EMBL" id="ESU40655.1"/>
    </source>
</evidence>
<feature type="non-terminal residue" evidence="2">
    <location>
        <position position="1"/>
    </location>
</feature>
<keyword evidence="1" id="KW-1133">Transmembrane helix</keyword>
<comment type="caution">
    <text evidence="2">The sequence shown here is derived from an EMBL/GenBank/DDBJ whole genome shotgun (WGS) entry which is preliminary data.</text>
</comment>
<sequence length="940" mass="101634">CGIDGICRSTCTSDANCQTGQVCRDTFCFTTCTESKECLSEGRLNCWNGVCRQKCVQATDCPDGLMCSLKGECEKICHFNADCDVINGETCINGHCKSGCQSDGDCSTSQICSVSKLSNNGLCTWKCATTCDAGKICGADGVCRNSCTSCQSDEECLYGSCFKTCKSDADCTEASNLTCMGLHCMAVCVSDVDCTDGRLCSVNGTCNYQCKSVACPHPSLCALDGVCRFNTATCQDGYAKNSDDGFCYLTCDSENSDTPCNPTRIGKDNKPLDPSIFESNQGYTAQQLAAQATSPLTSVSMTCIGGNLCKAGCILDTDCSKSDACDQETHKCVRRADAPVLTSITGCWYGNISLRGSYGNLSFTLDVTPKNTAECREAFSTTAIVRLNLSSYQDTIVKTLSDFSLPDTRTVQLVCNPSTIQNCRYAMLVSMSASVSIESATHIMSATISDFSLEKYDYNTCFMDTQSSIHFIKLLDDTPTKLCALIVWNQSCPYLYTNKVVSSTLIVHSDDGSGSHDDQYSLPTEVMSPSKETYCTVIDDGNQDVATKIADYFNDIWLTGELLLNLSINEVQTEVTVELSGLSTAFMKGCIQDNRVIISPTSISAVVKEYESANDESCAIPTAIKQIVLTAVVKDYTTDAFIILERALPSFSYASTTSLMFLCGTGYRRTTASDDCSSFFTSISNKSLSSLDGDIRIALYDTTDSSSTNTLLRSIFGYTEYSLGCYSGAVVIVEPTVLSLQLSESGADDCSIPTVEQAAIWQGADLTNTTSTQLSEIGTLVYTIAAEIYTNSSMLLLMGRLVKQASFSRGTETLSFSCATDWRPSSDAEYSGKSCQDVLAELWKRKETALVGLTIDGVTNTSIHSGFVPSTTIQSKDYSTTYIITFSFTAAFAVALNTIAIILWARLRKDVKALNLMMRAQRRKKNQSNREIKSAILGSD</sequence>